<feature type="chain" id="PRO_5012017597" evidence="2">
    <location>
        <begin position="35"/>
        <end position="85"/>
    </location>
</feature>
<feature type="non-terminal residue" evidence="3">
    <location>
        <position position="85"/>
    </location>
</feature>
<dbReference type="Proteomes" id="UP000217163">
    <property type="component" value="Unassembled WGS sequence"/>
</dbReference>
<reference evidence="4" key="1">
    <citation type="journal article" date="2016" name="Sci. Rep.">
        <title>Genome analysis of the kiwifruit canker pathogen Pseudomonas syringae pv. actinidiae biovar 5.</title>
        <authorList>
            <person name="Fujikawa T."/>
            <person name="Sawada H."/>
        </authorList>
    </citation>
    <scope>NUCLEOTIDE SEQUENCE [LARGE SCALE GENOMIC DNA]</scope>
    <source>
        <strain evidence="4">MAFF 212061</strain>
    </source>
</reference>
<sequence length="85" mass="8833">MPKQFFTQPAAPCNVMIPLLLAAVAALPCSVALAQPASAEDSAQGEALSPPASPKEGKGAYFSDWFNQDLTLIGSKDISFGPKPN</sequence>
<protein>
    <submittedName>
        <fullName evidence="3">Nucleoside-specific channel-forming protein Tsx</fullName>
    </submittedName>
</protein>
<name>A0A261WD84_9PSED</name>
<evidence type="ECO:0000256" key="2">
    <source>
        <dbReference type="SAM" id="SignalP"/>
    </source>
</evidence>
<evidence type="ECO:0000313" key="4">
    <source>
        <dbReference type="Proteomes" id="UP000217163"/>
    </source>
</evidence>
<feature type="signal peptide" evidence="2">
    <location>
        <begin position="1"/>
        <end position="34"/>
    </location>
</feature>
<gene>
    <name evidence="3" type="ORF">CFN58_27600</name>
</gene>
<proteinExistence type="predicted"/>
<evidence type="ECO:0000313" key="3">
    <source>
        <dbReference type="EMBL" id="OZI83950.1"/>
    </source>
</evidence>
<evidence type="ECO:0000256" key="1">
    <source>
        <dbReference type="SAM" id="MobiDB-lite"/>
    </source>
</evidence>
<dbReference type="EMBL" id="NKQU01000611">
    <property type="protein sequence ID" value="OZI83950.1"/>
    <property type="molecule type" value="Genomic_DNA"/>
</dbReference>
<organism evidence="3 4">
    <name type="scientific">Pseudomonas avellanae</name>
    <dbReference type="NCBI Taxonomy" id="46257"/>
    <lineage>
        <taxon>Bacteria</taxon>
        <taxon>Pseudomonadati</taxon>
        <taxon>Pseudomonadota</taxon>
        <taxon>Gammaproteobacteria</taxon>
        <taxon>Pseudomonadales</taxon>
        <taxon>Pseudomonadaceae</taxon>
        <taxon>Pseudomonas</taxon>
    </lineage>
</organism>
<accession>A0A261WD84</accession>
<keyword evidence="2" id="KW-0732">Signal</keyword>
<feature type="region of interest" description="Disordered" evidence="1">
    <location>
        <begin position="40"/>
        <end position="60"/>
    </location>
</feature>
<dbReference type="AlphaFoldDB" id="A0A261WD84"/>
<comment type="caution">
    <text evidence="3">The sequence shown here is derived from an EMBL/GenBank/DDBJ whole genome shotgun (WGS) entry which is preliminary data.</text>
</comment>